<dbReference type="CDD" id="cd10322">
    <property type="entry name" value="SLC5sbd"/>
    <property type="match status" value="1"/>
</dbReference>
<dbReference type="Pfam" id="PF00474">
    <property type="entry name" value="SSF"/>
    <property type="match status" value="1"/>
</dbReference>
<evidence type="ECO:0000256" key="6">
    <source>
        <dbReference type="ARBA" id="ARBA00023136"/>
    </source>
</evidence>
<feature type="transmembrane region" description="Helical" evidence="8">
    <location>
        <begin position="221"/>
        <end position="245"/>
    </location>
</feature>
<feature type="transmembrane region" description="Helical" evidence="8">
    <location>
        <begin position="150"/>
        <end position="171"/>
    </location>
</feature>
<evidence type="ECO:0000256" key="2">
    <source>
        <dbReference type="ARBA" id="ARBA00006434"/>
    </source>
</evidence>
<feature type="transmembrane region" description="Helical" evidence="8">
    <location>
        <begin position="444"/>
        <end position="462"/>
    </location>
</feature>
<feature type="transmembrane region" description="Helical" evidence="8">
    <location>
        <begin position="46"/>
        <end position="71"/>
    </location>
</feature>
<keyword evidence="10" id="KW-1185">Reference proteome</keyword>
<comment type="similarity">
    <text evidence="2 7">Belongs to the sodium:solute symporter (SSF) (TC 2.A.21) family.</text>
</comment>
<dbReference type="PANTHER" id="PTHR48086">
    <property type="entry name" value="SODIUM/PROLINE SYMPORTER-RELATED"/>
    <property type="match status" value="1"/>
</dbReference>
<feature type="transmembrane region" description="Helical" evidence="8">
    <location>
        <begin position="388"/>
        <end position="411"/>
    </location>
</feature>
<feature type="transmembrane region" description="Helical" evidence="8">
    <location>
        <begin position="119"/>
        <end position="144"/>
    </location>
</feature>
<feature type="transmembrane region" description="Helical" evidence="8">
    <location>
        <begin position="266"/>
        <end position="288"/>
    </location>
</feature>
<evidence type="ECO:0000313" key="9">
    <source>
        <dbReference type="EMBL" id="GAA1555300.1"/>
    </source>
</evidence>
<keyword evidence="3" id="KW-0813">Transport</keyword>
<feature type="transmembrane region" description="Helical" evidence="8">
    <location>
        <begin position="6"/>
        <end position="25"/>
    </location>
</feature>
<dbReference type="InterPro" id="IPR038377">
    <property type="entry name" value="Na/Glc_symporter_sf"/>
</dbReference>
<keyword evidence="5 8" id="KW-1133">Transmembrane helix</keyword>
<evidence type="ECO:0000256" key="7">
    <source>
        <dbReference type="RuleBase" id="RU362091"/>
    </source>
</evidence>
<feature type="transmembrane region" description="Helical" evidence="8">
    <location>
        <begin position="363"/>
        <end position="382"/>
    </location>
</feature>
<feature type="transmembrane region" description="Helical" evidence="8">
    <location>
        <begin position="77"/>
        <end position="98"/>
    </location>
</feature>
<gene>
    <name evidence="9" type="ORF">GCM10009691_32020</name>
</gene>
<dbReference type="InterPro" id="IPR050277">
    <property type="entry name" value="Sodium:Solute_Symporter"/>
</dbReference>
<keyword evidence="4 8" id="KW-0812">Transmembrane</keyword>
<proteinExistence type="inferred from homology"/>
<dbReference type="PROSITE" id="PS50283">
    <property type="entry name" value="NA_SOLUT_SYMP_3"/>
    <property type="match status" value="1"/>
</dbReference>
<dbReference type="EMBL" id="BAAALY010000016">
    <property type="protein sequence ID" value="GAA1555300.1"/>
    <property type="molecule type" value="Genomic_DNA"/>
</dbReference>
<dbReference type="InterPro" id="IPR001734">
    <property type="entry name" value="Na/solute_symporter"/>
</dbReference>
<evidence type="ECO:0000256" key="3">
    <source>
        <dbReference type="ARBA" id="ARBA00022448"/>
    </source>
</evidence>
<accession>A0ABN2CAK4</accession>
<feature type="transmembrane region" description="Helical" evidence="8">
    <location>
        <begin position="183"/>
        <end position="201"/>
    </location>
</feature>
<dbReference type="PANTHER" id="PTHR48086:SF7">
    <property type="entry name" value="SODIUM-SOLUTE SYMPORTER-RELATED"/>
    <property type="match status" value="1"/>
</dbReference>
<protein>
    <recommendedName>
        <fullName evidence="11">Solute:Na+ symporter, SSS family</fullName>
    </recommendedName>
</protein>
<feature type="transmembrane region" description="Helical" evidence="8">
    <location>
        <begin position="418"/>
        <end position="438"/>
    </location>
</feature>
<reference evidence="9 10" key="1">
    <citation type="journal article" date="2019" name="Int. J. Syst. Evol. Microbiol.">
        <title>The Global Catalogue of Microorganisms (GCM) 10K type strain sequencing project: providing services to taxonomists for standard genome sequencing and annotation.</title>
        <authorList>
            <consortium name="The Broad Institute Genomics Platform"/>
            <consortium name="The Broad Institute Genome Sequencing Center for Infectious Disease"/>
            <person name="Wu L."/>
            <person name="Ma J."/>
        </authorList>
    </citation>
    <scope>NUCLEOTIDE SEQUENCE [LARGE SCALE GENOMIC DNA]</scope>
    <source>
        <strain evidence="9 10">JCM 13319</strain>
    </source>
</reference>
<keyword evidence="6 8" id="KW-0472">Membrane</keyword>
<evidence type="ECO:0000256" key="5">
    <source>
        <dbReference type="ARBA" id="ARBA00022989"/>
    </source>
</evidence>
<evidence type="ECO:0000313" key="10">
    <source>
        <dbReference type="Proteomes" id="UP001501791"/>
    </source>
</evidence>
<comment type="subcellular location">
    <subcellularLocation>
        <location evidence="1">Membrane</location>
        <topology evidence="1">Multi-pass membrane protein</topology>
    </subcellularLocation>
</comment>
<evidence type="ECO:0000256" key="1">
    <source>
        <dbReference type="ARBA" id="ARBA00004141"/>
    </source>
</evidence>
<comment type="caution">
    <text evidence="9">The sequence shown here is derived from an EMBL/GenBank/DDBJ whole genome shotgun (WGS) entry which is preliminary data.</text>
</comment>
<organism evidence="9 10">
    <name type="scientific">Brevibacterium picturae</name>
    <dbReference type="NCBI Taxonomy" id="260553"/>
    <lineage>
        <taxon>Bacteria</taxon>
        <taxon>Bacillati</taxon>
        <taxon>Actinomycetota</taxon>
        <taxon>Actinomycetes</taxon>
        <taxon>Micrococcales</taxon>
        <taxon>Brevibacteriaceae</taxon>
        <taxon>Brevibacterium</taxon>
    </lineage>
</organism>
<evidence type="ECO:0000256" key="8">
    <source>
        <dbReference type="SAM" id="Phobius"/>
    </source>
</evidence>
<evidence type="ECO:0000256" key="4">
    <source>
        <dbReference type="ARBA" id="ARBA00022692"/>
    </source>
</evidence>
<dbReference type="Gene3D" id="1.20.1730.10">
    <property type="entry name" value="Sodium/glucose cotransporter"/>
    <property type="match status" value="1"/>
</dbReference>
<name>A0ABN2CAK4_9MICO</name>
<sequence length="477" mass="50999">MNWGTTTLIALTAIIVIGIGAYISFYVGKKNKSNDSWVVGGRNLPLYVVAFTQYATAVGGGVLVAHVGIAYAWGFSVFWYELFVVIGLIIISLFAGWLRRRTFSTIPEVFTRLYGEHRLMLSLVALAVIVVPFGWLATQFIAFANLFNSVTGIGITPLIIIMAVVSVAFVLPGGLTSVAWSDFFFGVFMVIASIVVGFYAVNSAGGPATIIANLPDDLTVMPTGLTAAGGLTILLWLFSILPGTLTNQLYYQRIFAASSVKQARQGIYLSSALIFLSGIYALIIGLSVRSMTDQFGVDGREQAAGWFLAQLPVWLVAVYGAFLMATIVSTTGSALHSVVVNLVNDLRPAFVKKKDTTADLVKVSRWCTVAVSALAALLSIIFPTALNWLVATYAYSASMLAVPFLIGMVLANKWVVHVSVGYVSMIVGLGACAISHIAGTTVPYAVFGITGSLIAYFVMLAVRRPHPRATVEEGAQA</sequence>
<evidence type="ECO:0008006" key="11">
    <source>
        <dbReference type="Google" id="ProtNLM"/>
    </source>
</evidence>
<dbReference type="Proteomes" id="UP001501791">
    <property type="component" value="Unassembled WGS sequence"/>
</dbReference>
<dbReference type="RefSeq" id="WP_346036802.1">
    <property type="nucleotide sequence ID" value="NZ_BAAALY010000016.1"/>
</dbReference>